<dbReference type="InterPro" id="IPR005673">
    <property type="entry name" value="ABC_phos-bd_PstS"/>
</dbReference>
<proteinExistence type="inferred from homology"/>
<sequence>MSGAGSTFAFPLLSQWGAKFQAVEESGMDIAASLDGPLAPEGGLGSPLSPWAGGLDYEPVGSLGGIMRVIAGAVDFGASERPLPAEEVDRHKLMQFPIVTGGVAVVFNLPGVADGALRLSGAVLADIYLGKVTSWSDPALKALNPDVTLPDAPIDVVHRGDGSGTTYNFAAYLADASGDWRERVGVDTELKWPVGRGVKGSGGIVRSVAADRNSIGYVEVGQARRDGLPAALVENRAGEFRAPSPDSIAAAAAGADWAGSRHHDLLLTGATDPRAYPIAATVHVLMPRETGPTSARTLRFFDDALTHWRRDAVDLGYVPLPDEVVGQIRSYWKSTQR</sequence>
<keyword evidence="10" id="KW-1185">Reference proteome</keyword>
<dbReference type="AlphaFoldDB" id="W9GZ28"/>
<accession>W9GZ28</accession>
<dbReference type="PANTHER" id="PTHR42996:SF1">
    <property type="entry name" value="PHOSPHATE-BINDING PROTEIN PSTS"/>
    <property type="match status" value="1"/>
</dbReference>
<evidence type="ECO:0000313" key="9">
    <source>
        <dbReference type="EMBL" id="EWY37866.1"/>
    </source>
</evidence>
<evidence type="ECO:0000256" key="1">
    <source>
        <dbReference type="ARBA" id="ARBA00002841"/>
    </source>
</evidence>
<dbReference type="NCBIfam" id="TIGR00975">
    <property type="entry name" value="3a0107s03"/>
    <property type="match status" value="1"/>
</dbReference>
<dbReference type="InterPro" id="IPR050962">
    <property type="entry name" value="Phosphate-bind_PstS"/>
</dbReference>
<evidence type="ECO:0000259" key="8">
    <source>
        <dbReference type="Pfam" id="PF12849"/>
    </source>
</evidence>
<evidence type="ECO:0000256" key="2">
    <source>
        <dbReference type="ARBA" id="ARBA00008725"/>
    </source>
</evidence>
<dbReference type="GO" id="GO:0035435">
    <property type="term" value="P:phosphate ion transmembrane transport"/>
    <property type="evidence" value="ECO:0007669"/>
    <property type="project" value="InterPro"/>
</dbReference>
<comment type="function">
    <text evidence="1 7">Part of the ABC transporter complex PstSACB involved in phosphate import.</text>
</comment>
<evidence type="ECO:0000256" key="5">
    <source>
        <dbReference type="ARBA" id="ARBA00022448"/>
    </source>
</evidence>
<evidence type="ECO:0000256" key="3">
    <source>
        <dbReference type="ARBA" id="ARBA00011529"/>
    </source>
</evidence>
<evidence type="ECO:0000256" key="7">
    <source>
        <dbReference type="PIRNR" id="PIRNR002756"/>
    </source>
</evidence>
<comment type="caution">
    <text evidence="9">The sequence shown here is derived from an EMBL/GenBank/DDBJ whole genome shotgun (WGS) entry which is preliminary data.</text>
</comment>
<evidence type="ECO:0000256" key="4">
    <source>
        <dbReference type="ARBA" id="ARBA00021889"/>
    </source>
</evidence>
<dbReference type="GO" id="GO:0042301">
    <property type="term" value="F:phosphate ion binding"/>
    <property type="evidence" value="ECO:0007669"/>
    <property type="project" value="InterPro"/>
</dbReference>
<dbReference type="SUPFAM" id="SSF53850">
    <property type="entry name" value="Periplasmic binding protein-like II"/>
    <property type="match status" value="1"/>
</dbReference>
<dbReference type="InterPro" id="IPR024370">
    <property type="entry name" value="PBP_domain"/>
</dbReference>
<evidence type="ECO:0000256" key="6">
    <source>
        <dbReference type="ARBA" id="ARBA00022592"/>
    </source>
</evidence>
<feature type="domain" description="PBP" evidence="8">
    <location>
        <begin position="31"/>
        <end position="292"/>
    </location>
</feature>
<dbReference type="Proteomes" id="UP000019486">
    <property type="component" value="Unassembled WGS sequence"/>
</dbReference>
<comment type="subunit">
    <text evidence="3 7">The complex is composed of two ATP-binding proteins (PstB), two transmembrane proteins (PstC and PstA) and a solute-binding protein (PstS).</text>
</comment>
<dbReference type="Pfam" id="PF12849">
    <property type="entry name" value="PBP_like_2"/>
    <property type="match status" value="1"/>
</dbReference>
<keyword evidence="5 7" id="KW-0813">Transport</keyword>
<organism evidence="9 10">
    <name type="scientific">Skermanella stibiiresistens SB22</name>
    <dbReference type="NCBI Taxonomy" id="1385369"/>
    <lineage>
        <taxon>Bacteria</taxon>
        <taxon>Pseudomonadati</taxon>
        <taxon>Pseudomonadota</taxon>
        <taxon>Alphaproteobacteria</taxon>
        <taxon>Rhodospirillales</taxon>
        <taxon>Azospirillaceae</taxon>
        <taxon>Skermanella</taxon>
    </lineage>
</organism>
<dbReference type="PANTHER" id="PTHR42996">
    <property type="entry name" value="PHOSPHATE-BINDING PROTEIN PSTS"/>
    <property type="match status" value="1"/>
</dbReference>
<dbReference type="EMBL" id="AVFL01000022">
    <property type="protein sequence ID" value="EWY37866.1"/>
    <property type="molecule type" value="Genomic_DNA"/>
</dbReference>
<dbReference type="STRING" id="1385369.N825_15810"/>
<dbReference type="PATRIC" id="fig|1385369.3.peg.5014"/>
<name>W9GZ28_9PROT</name>
<dbReference type="PIRSF" id="PIRSF002756">
    <property type="entry name" value="PstS"/>
    <property type="match status" value="1"/>
</dbReference>
<comment type="similarity">
    <text evidence="2 7">Belongs to the PstS family.</text>
</comment>
<keyword evidence="6 7" id="KW-0592">Phosphate transport</keyword>
<dbReference type="Gene3D" id="3.40.190.10">
    <property type="entry name" value="Periplasmic binding protein-like II"/>
    <property type="match status" value="2"/>
</dbReference>
<dbReference type="CDD" id="cd13565">
    <property type="entry name" value="PBP2_PstS"/>
    <property type="match status" value="1"/>
</dbReference>
<gene>
    <name evidence="9" type="ORF">N825_15810</name>
</gene>
<dbReference type="GO" id="GO:0043190">
    <property type="term" value="C:ATP-binding cassette (ABC) transporter complex"/>
    <property type="evidence" value="ECO:0007669"/>
    <property type="project" value="InterPro"/>
</dbReference>
<reference evidence="9 10" key="1">
    <citation type="submission" date="2013-08" db="EMBL/GenBank/DDBJ databases">
        <title>The genome sequence of Skermanella stibiiresistens.</title>
        <authorList>
            <person name="Zhu W."/>
            <person name="Wang G."/>
        </authorList>
    </citation>
    <scope>NUCLEOTIDE SEQUENCE [LARGE SCALE GENOMIC DNA]</scope>
    <source>
        <strain evidence="9 10">SB22</strain>
    </source>
</reference>
<evidence type="ECO:0000313" key="10">
    <source>
        <dbReference type="Proteomes" id="UP000019486"/>
    </source>
</evidence>
<protein>
    <recommendedName>
        <fullName evidence="4 7">Phosphate-binding protein PstS</fullName>
    </recommendedName>
</protein>